<dbReference type="GO" id="GO:0005634">
    <property type="term" value="C:nucleus"/>
    <property type="evidence" value="ECO:0007669"/>
    <property type="project" value="UniProtKB-ARBA"/>
</dbReference>
<comment type="caution">
    <text evidence="3">The sequence shown here is derived from an EMBL/GenBank/DDBJ whole genome shotgun (WGS) entry which is preliminary data.</text>
</comment>
<name>A0A9Q3J8Y8_9BASI</name>
<dbReference type="SUPFAM" id="SSF53098">
    <property type="entry name" value="Ribonuclease H-like"/>
    <property type="match status" value="1"/>
</dbReference>
<dbReference type="InterPro" id="IPR012337">
    <property type="entry name" value="RNaseH-like_sf"/>
</dbReference>
<dbReference type="InterPro" id="IPR001584">
    <property type="entry name" value="Integrase_cat-core"/>
</dbReference>
<evidence type="ECO:0000256" key="1">
    <source>
        <dbReference type="ARBA" id="ARBA00022884"/>
    </source>
</evidence>
<evidence type="ECO:0000313" key="4">
    <source>
        <dbReference type="Proteomes" id="UP000765509"/>
    </source>
</evidence>
<dbReference type="PANTHER" id="PTHR37984:SF15">
    <property type="entry name" value="INTEGRASE CATALYTIC DOMAIN-CONTAINING PROTEIN"/>
    <property type="match status" value="1"/>
</dbReference>
<dbReference type="Gene3D" id="3.30.420.10">
    <property type="entry name" value="Ribonuclease H-like superfamily/Ribonuclease H"/>
    <property type="match status" value="1"/>
</dbReference>
<protein>
    <recommendedName>
        <fullName evidence="2">Integrase catalytic domain-containing protein</fullName>
    </recommendedName>
</protein>
<sequence length="141" mass="16304">MFCWYLGDTIDLWYFGCLACALVLSHRLTISDRDPNFTSEFWKNLYDTLGTKLAFSTAYHPQTDGLAERKIHTMENHLRRFCAYGMEYEDHEGYTHDSVTLLTAVQLSYYTSQHSTTGKTAALVEKGWNILFPVAQLKKIF</sequence>
<feature type="domain" description="Integrase catalytic" evidence="2">
    <location>
        <begin position="1"/>
        <end position="129"/>
    </location>
</feature>
<reference evidence="3" key="1">
    <citation type="submission" date="2021-03" db="EMBL/GenBank/DDBJ databases">
        <title>Draft genome sequence of rust myrtle Austropuccinia psidii MF-1, a brazilian biotype.</title>
        <authorList>
            <person name="Quecine M.C."/>
            <person name="Pachon D.M.R."/>
            <person name="Bonatelli M.L."/>
            <person name="Correr F.H."/>
            <person name="Franceschini L.M."/>
            <person name="Leite T.F."/>
            <person name="Margarido G.R.A."/>
            <person name="Almeida C.A."/>
            <person name="Ferrarezi J.A."/>
            <person name="Labate C.A."/>
        </authorList>
    </citation>
    <scope>NUCLEOTIDE SEQUENCE</scope>
    <source>
        <strain evidence="3">MF-1</strain>
    </source>
</reference>
<evidence type="ECO:0000259" key="2">
    <source>
        <dbReference type="PROSITE" id="PS50994"/>
    </source>
</evidence>
<keyword evidence="4" id="KW-1185">Reference proteome</keyword>
<proteinExistence type="predicted"/>
<dbReference type="InterPro" id="IPR036397">
    <property type="entry name" value="RNaseH_sf"/>
</dbReference>
<evidence type="ECO:0000313" key="3">
    <source>
        <dbReference type="EMBL" id="MBW0558563.1"/>
    </source>
</evidence>
<dbReference type="PROSITE" id="PS50994">
    <property type="entry name" value="INTEGRASE"/>
    <property type="match status" value="1"/>
</dbReference>
<dbReference type="EMBL" id="AVOT02066872">
    <property type="protein sequence ID" value="MBW0558563.1"/>
    <property type="molecule type" value="Genomic_DNA"/>
</dbReference>
<dbReference type="Proteomes" id="UP000765509">
    <property type="component" value="Unassembled WGS sequence"/>
</dbReference>
<accession>A0A9Q3J8Y8</accession>
<dbReference type="GO" id="GO:0015074">
    <property type="term" value="P:DNA integration"/>
    <property type="evidence" value="ECO:0007669"/>
    <property type="project" value="InterPro"/>
</dbReference>
<dbReference type="GO" id="GO:0003723">
    <property type="term" value="F:RNA binding"/>
    <property type="evidence" value="ECO:0007669"/>
    <property type="project" value="UniProtKB-KW"/>
</dbReference>
<dbReference type="InterPro" id="IPR050951">
    <property type="entry name" value="Retrovirus_Pol_polyprotein"/>
</dbReference>
<dbReference type="PANTHER" id="PTHR37984">
    <property type="entry name" value="PROTEIN CBG26694"/>
    <property type="match status" value="1"/>
</dbReference>
<keyword evidence="1" id="KW-0694">RNA-binding</keyword>
<organism evidence="3 4">
    <name type="scientific">Austropuccinia psidii MF-1</name>
    <dbReference type="NCBI Taxonomy" id="1389203"/>
    <lineage>
        <taxon>Eukaryota</taxon>
        <taxon>Fungi</taxon>
        <taxon>Dikarya</taxon>
        <taxon>Basidiomycota</taxon>
        <taxon>Pucciniomycotina</taxon>
        <taxon>Pucciniomycetes</taxon>
        <taxon>Pucciniales</taxon>
        <taxon>Sphaerophragmiaceae</taxon>
        <taxon>Austropuccinia</taxon>
    </lineage>
</organism>
<gene>
    <name evidence="3" type="ORF">O181_098278</name>
</gene>
<dbReference type="AlphaFoldDB" id="A0A9Q3J8Y8"/>